<dbReference type="RefSeq" id="WP_155040614.1">
    <property type="nucleotide sequence ID" value="NZ_WMIG01000009.1"/>
</dbReference>
<dbReference type="EMBL" id="WMIG01000009">
    <property type="protein sequence ID" value="MTH60678.1"/>
    <property type="molecule type" value="Genomic_DNA"/>
</dbReference>
<dbReference type="Proteomes" id="UP000449846">
    <property type="component" value="Unassembled WGS sequence"/>
</dbReference>
<name>A0A844HNQ2_9RHOB</name>
<organism evidence="1 2">
    <name type="scientific">Paracoccus litorisediminis</name>
    <dbReference type="NCBI Taxonomy" id="2006130"/>
    <lineage>
        <taxon>Bacteria</taxon>
        <taxon>Pseudomonadati</taxon>
        <taxon>Pseudomonadota</taxon>
        <taxon>Alphaproteobacteria</taxon>
        <taxon>Rhodobacterales</taxon>
        <taxon>Paracoccaceae</taxon>
        <taxon>Paracoccus</taxon>
    </lineage>
</organism>
<evidence type="ECO:0000313" key="2">
    <source>
        <dbReference type="Proteomes" id="UP000449846"/>
    </source>
</evidence>
<reference evidence="1 2" key="1">
    <citation type="submission" date="2019-11" db="EMBL/GenBank/DDBJ databases">
        <authorList>
            <person name="Dong K."/>
        </authorList>
    </citation>
    <scope>NUCLEOTIDE SEQUENCE [LARGE SCALE GENOMIC DNA]</scope>
    <source>
        <strain evidence="1 2">NBRC 112902</strain>
    </source>
</reference>
<dbReference type="OrthoDB" id="9868401at2"/>
<gene>
    <name evidence="1" type="ORF">GL300_15795</name>
</gene>
<proteinExistence type="predicted"/>
<dbReference type="AlphaFoldDB" id="A0A844HNQ2"/>
<protein>
    <submittedName>
        <fullName evidence="1">Uncharacterized protein</fullName>
    </submittedName>
</protein>
<evidence type="ECO:0000313" key="1">
    <source>
        <dbReference type="EMBL" id="MTH60678.1"/>
    </source>
</evidence>
<accession>A0A844HNQ2</accession>
<keyword evidence="2" id="KW-1185">Reference proteome</keyword>
<sequence>MSAQEAAPSAEREKTFGSISVRVLDGGGIEIIRKGASGRGKTLRQVMWHPEQIEAAWIAASSRRGTDARDQSSALRWALDEIANG</sequence>
<comment type="caution">
    <text evidence="1">The sequence shown here is derived from an EMBL/GenBank/DDBJ whole genome shotgun (WGS) entry which is preliminary data.</text>
</comment>